<dbReference type="InterPro" id="IPR035919">
    <property type="entry name" value="EAL_sf"/>
</dbReference>
<keyword evidence="11 13" id="KW-0472">Membrane</keyword>
<dbReference type="InterPro" id="IPR001633">
    <property type="entry name" value="EAL_dom"/>
</dbReference>
<evidence type="ECO:0000259" key="18">
    <source>
        <dbReference type="PROSITE" id="PS50887"/>
    </source>
</evidence>
<dbReference type="CDD" id="cd06225">
    <property type="entry name" value="HAMP"/>
    <property type="match status" value="1"/>
</dbReference>
<dbReference type="Gene3D" id="3.20.20.450">
    <property type="entry name" value="EAL domain"/>
    <property type="match status" value="1"/>
</dbReference>
<keyword evidence="9 13" id="KW-1133">Transmembrane helix</keyword>
<evidence type="ECO:0000256" key="10">
    <source>
        <dbReference type="ARBA" id="ARBA00023012"/>
    </source>
</evidence>
<dbReference type="InterPro" id="IPR000014">
    <property type="entry name" value="PAS"/>
</dbReference>
<dbReference type="PROSITE" id="PS50112">
    <property type="entry name" value="PAS"/>
    <property type="match status" value="1"/>
</dbReference>
<dbReference type="SUPFAM" id="SSF55785">
    <property type="entry name" value="PYP-like sensor domain (PAS domain)"/>
    <property type="match status" value="1"/>
</dbReference>
<feature type="transmembrane region" description="Helical" evidence="13">
    <location>
        <begin position="12"/>
        <end position="30"/>
    </location>
</feature>
<dbReference type="CDD" id="cd01948">
    <property type="entry name" value="EAL"/>
    <property type="match status" value="1"/>
</dbReference>
<protein>
    <submittedName>
        <fullName evidence="19">Uncharacterized protein</fullName>
    </submittedName>
</protein>
<dbReference type="Proteomes" id="UP001061361">
    <property type="component" value="Chromosome"/>
</dbReference>
<dbReference type="SMART" id="SM00304">
    <property type="entry name" value="HAMP"/>
    <property type="match status" value="1"/>
</dbReference>
<keyword evidence="20" id="KW-1185">Reference proteome</keyword>
<dbReference type="InterPro" id="IPR035965">
    <property type="entry name" value="PAS-like_dom_sf"/>
</dbReference>
<evidence type="ECO:0000259" key="15">
    <source>
        <dbReference type="PROSITE" id="PS50113"/>
    </source>
</evidence>
<dbReference type="Pfam" id="PF17203">
    <property type="entry name" value="sCache_3_2"/>
    <property type="match status" value="1"/>
</dbReference>
<evidence type="ECO:0000256" key="3">
    <source>
        <dbReference type="ARBA" id="ARBA00022553"/>
    </source>
</evidence>
<dbReference type="NCBIfam" id="TIGR00254">
    <property type="entry name" value="GGDEF"/>
    <property type="match status" value="1"/>
</dbReference>
<evidence type="ECO:0000256" key="4">
    <source>
        <dbReference type="ARBA" id="ARBA00022679"/>
    </source>
</evidence>
<reference evidence="19" key="1">
    <citation type="submission" date="2022-08" db="EMBL/GenBank/DDBJ databases">
        <title>Genome Sequence of the sulphate-reducing bacterium, Pseudodesulfovibrio portus JCM14722.</title>
        <authorList>
            <person name="Kondo R."/>
            <person name="Kataoka T."/>
        </authorList>
    </citation>
    <scope>NUCLEOTIDE SEQUENCE</scope>
    <source>
        <strain evidence="19">JCM 14722</strain>
    </source>
</reference>
<dbReference type="PANTHER" id="PTHR44757">
    <property type="entry name" value="DIGUANYLATE CYCLASE DGCP"/>
    <property type="match status" value="1"/>
</dbReference>
<dbReference type="CDD" id="cd00130">
    <property type="entry name" value="PAS"/>
    <property type="match status" value="1"/>
</dbReference>
<dbReference type="NCBIfam" id="TIGR00229">
    <property type="entry name" value="sensory_box"/>
    <property type="match status" value="1"/>
</dbReference>
<keyword evidence="8" id="KW-0067">ATP-binding</keyword>
<dbReference type="Pfam" id="PF00989">
    <property type="entry name" value="PAS"/>
    <property type="match status" value="1"/>
</dbReference>
<dbReference type="InterPro" id="IPR043128">
    <property type="entry name" value="Rev_trsase/Diguanyl_cyclase"/>
</dbReference>
<keyword evidence="4" id="KW-0808">Transferase</keyword>
<dbReference type="PROSITE" id="PS50883">
    <property type="entry name" value="EAL"/>
    <property type="match status" value="1"/>
</dbReference>
<evidence type="ECO:0000313" key="20">
    <source>
        <dbReference type="Proteomes" id="UP001061361"/>
    </source>
</evidence>
<dbReference type="InterPro" id="IPR052155">
    <property type="entry name" value="Biofilm_reg_signaling"/>
</dbReference>
<dbReference type="Pfam" id="PF00990">
    <property type="entry name" value="GGDEF"/>
    <property type="match status" value="1"/>
</dbReference>
<dbReference type="PROSITE" id="PS50885">
    <property type="entry name" value="HAMP"/>
    <property type="match status" value="1"/>
</dbReference>
<gene>
    <name evidence="19" type="ORF">JCM14722_14550</name>
</gene>
<evidence type="ECO:0000256" key="5">
    <source>
        <dbReference type="ARBA" id="ARBA00022692"/>
    </source>
</evidence>
<evidence type="ECO:0000256" key="8">
    <source>
        <dbReference type="ARBA" id="ARBA00022840"/>
    </source>
</evidence>
<feature type="coiled-coil region" evidence="12">
    <location>
        <begin position="242"/>
        <end position="280"/>
    </location>
</feature>
<dbReference type="SMART" id="SM00052">
    <property type="entry name" value="EAL"/>
    <property type="match status" value="1"/>
</dbReference>
<comment type="subcellular location">
    <subcellularLocation>
        <location evidence="1">Cell membrane</location>
        <topology evidence="1">Multi-pass membrane protein</topology>
    </subcellularLocation>
</comment>
<keyword evidence="7" id="KW-0418">Kinase</keyword>
<evidence type="ECO:0000256" key="13">
    <source>
        <dbReference type="SAM" id="Phobius"/>
    </source>
</evidence>
<evidence type="ECO:0000256" key="2">
    <source>
        <dbReference type="ARBA" id="ARBA00022475"/>
    </source>
</evidence>
<dbReference type="CDD" id="cd01949">
    <property type="entry name" value="GGDEF"/>
    <property type="match status" value="1"/>
</dbReference>
<dbReference type="PROSITE" id="PS50113">
    <property type="entry name" value="PAC"/>
    <property type="match status" value="1"/>
</dbReference>
<feature type="domain" description="EAL" evidence="16">
    <location>
        <begin position="599"/>
        <end position="857"/>
    </location>
</feature>
<dbReference type="PROSITE" id="PS50887">
    <property type="entry name" value="GGDEF"/>
    <property type="match status" value="1"/>
</dbReference>
<evidence type="ECO:0000256" key="9">
    <source>
        <dbReference type="ARBA" id="ARBA00022989"/>
    </source>
</evidence>
<evidence type="ECO:0000256" key="11">
    <source>
        <dbReference type="ARBA" id="ARBA00023136"/>
    </source>
</evidence>
<dbReference type="SUPFAM" id="SSF55073">
    <property type="entry name" value="Nucleotide cyclase"/>
    <property type="match status" value="1"/>
</dbReference>
<dbReference type="SMART" id="SM00267">
    <property type="entry name" value="GGDEF"/>
    <property type="match status" value="1"/>
</dbReference>
<name>A0ABM8AR60_9BACT</name>
<evidence type="ECO:0000259" key="14">
    <source>
        <dbReference type="PROSITE" id="PS50112"/>
    </source>
</evidence>
<dbReference type="InterPro" id="IPR029151">
    <property type="entry name" value="Sensor-like_sf"/>
</dbReference>
<dbReference type="SUPFAM" id="SSF141868">
    <property type="entry name" value="EAL domain-like"/>
    <property type="match status" value="1"/>
</dbReference>
<dbReference type="RefSeq" id="WP_264983964.1">
    <property type="nucleotide sequence ID" value="NZ_AP026708.1"/>
</dbReference>
<feature type="domain" description="PAC" evidence="15">
    <location>
        <begin position="373"/>
        <end position="425"/>
    </location>
</feature>
<organism evidence="19 20">
    <name type="scientific">Pseudodesulfovibrio portus</name>
    <dbReference type="NCBI Taxonomy" id="231439"/>
    <lineage>
        <taxon>Bacteria</taxon>
        <taxon>Pseudomonadati</taxon>
        <taxon>Thermodesulfobacteriota</taxon>
        <taxon>Desulfovibrionia</taxon>
        <taxon>Desulfovibrionales</taxon>
        <taxon>Desulfovibrionaceae</taxon>
    </lineage>
</organism>
<feature type="domain" description="HAMP" evidence="17">
    <location>
        <begin position="191"/>
        <end position="243"/>
    </location>
</feature>
<keyword evidence="2" id="KW-1003">Cell membrane</keyword>
<dbReference type="Gene3D" id="6.10.340.10">
    <property type="match status" value="1"/>
</dbReference>
<dbReference type="SUPFAM" id="SSF158472">
    <property type="entry name" value="HAMP domain-like"/>
    <property type="match status" value="1"/>
</dbReference>
<accession>A0ABM8AR60</accession>
<evidence type="ECO:0000259" key="16">
    <source>
        <dbReference type="PROSITE" id="PS50883"/>
    </source>
</evidence>
<evidence type="ECO:0000256" key="6">
    <source>
        <dbReference type="ARBA" id="ARBA00022741"/>
    </source>
</evidence>
<dbReference type="InterPro" id="IPR000700">
    <property type="entry name" value="PAS-assoc_C"/>
</dbReference>
<feature type="domain" description="PAS" evidence="14">
    <location>
        <begin position="298"/>
        <end position="368"/>
    </location>
</feature>
<dbReference type="InterPro" id="IPR013767">
    <property type="entry name" value="PAS_fold"/>
</dbReference>
<feature type="domain" description="GGDEF" evidence="18">
    <location>
        <begin position="457"/>
        <end position="590"/>
    </location>
</feature>
<dbReference type="InterPro" id="IPR029787">
    <property type="entry name" value="Nucleotide_cyclase"/>
</dbReference>
<keyword evidence="6" id="KW-0547">Nucleotide-binding</keyword>
<dbReference type="SUPFAM" id="SSF103190">
    <property type="entry name" value="Sensory domain-like"/>
    <property type="match status" value="1"/>
</dbReference>
<evidence type="ECO:0000256" key="7">
    <source>
        <dbReference type="ARBA" id="ARBA00022777"/>
    </source>
</evidence>
<dbReference type="InterPro" id="IPR003660">
    <property type="entry name" value="HAMP_dom"/>
</dbReference>
<keyword evidence="3" id="KW-0597">Phosphoprotein</keyword>
<evidence type="ECO:0000313" key="19">
    <source>
        <dbReference type="EMBL" id="BDQ33913.1"/>
    </source>
</evidence>
<sequence>MKAPRLLLKPLFFMTVIFGVIAVVTSVTFGNRLRREMTREYESKALALARSVAESDIATILSRDAGSVQARIDQYLGIAAVSYVLVVDENGETLSHTFLPDVPPEIGKLLVTLPSGDGVVNEEHLMREISLGGRTYLHVSSPILSGLAGYVHIGMDMTEITRNIHEALVEQQIIMLILFGGSVLLVFLFIMNISKPLTQLSEYAGRVAVKDFSNVPVITSDDEVGQLAKAMSAMTGQISDLVTSLEDRVLKKTRELKEARDELQQKVEERTSELMRTNTQLKIEIAERKVIGDALRKAEKKYRTIFENAVEGIYQSSPSGRFQDTNPALARILGYKSPEELMSSIYDIGTQMYVDPNRRKDFLELLEERDQVKNFVSKVRKRDGRIIWISENVRRIVDDTGKIVCFEGSIEDITMRKKAEDQLKRQAFHDPLTGLPNRALFLDHLRMAMERARRRKHMFAVLYMDLDRFKVVNDSLGHDAGDELLRGVARVLEGCGRSVDTIARFGGDEFAILQEEISAPKDAITIARRILEGVRQPFNIGGNEVFTSASLGIVLKTDGYDRPEALLRDADTAMYRAKELGKSRFKVFNKKMHDQALELMALETDLRRAVDLHEFEVAYQPIVNLESRKVCGFEALVRWRHPDHGIIGPTDFISLAEDTGLIYTIDNMVLKEACTQVKRWQDMLGVESGEELTININISGKHFGQSMLVGQVAKAMETSGLGAESLFLEITESALMDNPSMAEDMLQQLKDVGVRICIDDFGTGYSSLSYLQRFPIDVVKVDRSFIDAVDVNADSQAIVRTVFSLGESMGLKIVAEGVETAEQLAFLEEEGCRFVQGYFFFKPMSVEDVDKLLEGTKQPS</sequence>
<dbReference type="PANTHER" id="PTHR44757:SF2">
    <property type="entry name" value="BIOFILM ARCHITECTURE MAINTENANCE PROTEIN MBAA"/>
    <property type="match status" value="1"/>
</dbReference>
<evidence type="ECO:0000259" key="17">
    <source>
        <dbReference type="PROSITE" id="PS50885"/>
    </source>
</evidence>
<evidence type="ECO:0000256" key="12">
    <source>
        <dbReference type="SAM" id="Coils"/>
    </source>
</evidence>
<keyword evidence="12" id="KW-0175">Coiled coil</keyword>
<dbReference type="Gene3D" id="3.30.450.20">
    <property type="entry name" value="PAS domain"/>
    <property type="match status" value="2"/>
</dbReference>
<evidence type="ECO:0000256" key="1">
    <source>
        <dbReference type="ARBA" id="ARBA00004651"/>
    </source>
</evidence>
<keyword evidence="5 13" id="KW-0812">Transmembrane</keyword>
<dbReference type="Pfam" id="PF00563">
    <property type="entry name" value="EAL"/>
    <property type="match status" value="1"/>
</dbReference>
<proteinExistence type="predicted"/>
<dbReference type="InterPro" id="IPR033463">
    <property type="entry name" value="sCache_3"/>
</dbReference>
<dbReference type="InterPro" id="IPR000160">
    <property type="entry name" value="GGDEF_dom"/>
</dbReference>
<keyword evidence="10" id="KW-0902">Two-component regulatory system</keyword>
<dbReference type="EMBL" id="AP026708">
    <property type="protein sequence ID" value="BDQ33913.1"/>
    <property type="molecule type" value="Genomic_DNA"/>
</dbReference>
<feature type="transmembrane region" description="Helical" evidence="13">
    <location>
        <begin position="173"/>
        <end position="193"/>
    </location>
</feature>
<dbReference type="SMART" id="SM00091">
    <property type="entry name" value="PAS"/>
    <property type="match status" value="1"/>
</dbReference>
<dbReference type="Gene3D" id="3.30.70.270">
    <property type="match status" value="1"/>
</dbReference>
<dbReference type="Pfam" id="PF00672">
    <property type="entry name" value="HAMP"/>
    <property type="match status" value="1"/>
</dbReference>